<feature type="compositionally biased region" description="Polar residues" evidence="1">
    <location>
        <begin position="240"/>
        <end position="257"/>
    </location>
</feature>
<feature type="compositionally biased region" description="Acidic residues" evidence="1">
    <location>
        <begin position="1183"/>
        <end position="1196"/>
    </location>
</feature>
<dbReference type="GO" id="GO:0006398">
    <property type="term" value="P:mRNA 3'-end processing by stem-loop binding and cleavage"/>
    <property type="evidence" value="ECO:0007669"/>
    <property type="project" value="TreeGrafter"/>
</dbReference>
<feature type="compositionally biased region" description="Basic residues" evidence="1">
    <location>
        <begin position="220"/>
        <end position="230"/>
    </location>
</feature>
<feature type="compositionally biased region" description="Basic and acidic residues" evidence="1">
    <location>
        <begin position="1219"/>
        <end position="1231"/>
    </location>
</feature>
<dbReference type="EMBL" id="MU826367">
    <property type="protein sequence ID" value="KAJ7378318.1"/>
    <property type="molecule type" value="Genomic_DNA"/>
</dbReference>
<evidence type="ECO:0000313" key="3">
    <source>
        <dbReference type="Proteomes" id="UP001163046"/>
    </source>
</evidence>
<reference evidence="2" key="1">
    <citation type="submission" date="2023-01" db="EMBL/GenBank/DDBJ databases">
        <title>Genome assembly of the deep-sea coral Lophelia pertusa.</title>
        <authorList>
            <person name="Herrera S."/>
            <person name="Cordes E."/>
        </authorList>
    </citation>
    <scope>NUCLEOTIDE SEQUENCE</scope>
    <source>
        <strain evidence="2">USNM1676648</strain>
        <tissue evidence="2">Polyp</tissue>
    </source>
</reference>
<feature type="compositionally biased region" description="Polar residues" evidence="1">
    <location>
        <begin position="1741"/>
        <end position="1751"/>
    </location>
</feature>
<proteinExistence type="predicted"/>
<dbReference type="CDD" id="cd01739">
    <property type="entry name" value="LSm11_M"/>
    <property type="match status" value="1"/>
</dbReference>
<gene>
    <name evidence="2" type="primary">LSM11</name>
    <name evidence="2" type="ORF">OS493_023565</name>
</gene>
<dbReference type="Gene3D" id="2.30.30.100">
    <property type="match status" value="1"/>
</dbReference>
<feature type="compositionally biased region" description="Polar residues" evidence="1">
    <location>
        <begin position="1121"/>
        <end position="1138"/>
    </location>
</feature>
<feature type="compositionally biased region" description="Basic and acidic residues" evidence="1">
    <location>
        <begin position="1319"/>
        <end position="1342"/>
    </location>
</feature>
<protein>
    <submittedName>
        <fullName evidence="2">U7 snRNA binding</fullName>
    </submittedName>
</protein>
<dbReference type="SUPFAM" id="SSF50182">
    <property type="entry name" value="Sm-like ribonucleoproteins"/>
    <property type="match status" value="1"/>
</dbReference>
<accession>A0A9W9ZAU0</accession>
<feature type="compositionally biased region" description="Polar residues" evidence="1">
    <location>
        <begin position="1719"/>
        <end position="1730"/>
    </location>
</feature>
<dbReference type="Proteomes" id="UP001163046">
    <property type="component" value="Unassembled WGS sequence"/>
</dbReference>
<dbReference type="OrthoDB" id="10002367at2759"/>
<feature type="region of interest" description="Disordered" evidence="1">
    <location>
        <begin position="611"/>
        <end position="642"/>
    </location>
</feature>
<dbReference type="InterPro" id="IPR034109">
    <property type="entry name" value="Lsm11_M"/>
</dbReference>
<dbReference type="InterPro" id="IPR010920">
    <property type="entry name" value="LSM_dom_sf"/>
</dbReference>
<feature type="region of interest" description="Disordered" evidence="1">
    <location>
        <begin position="1042"/>
        <end position="1064"/>
    </location>
</feature>
<keyword evidence="3" id="KW-1185">Reference proteome</keyword>
<feature type="compositionally biased region" description="Basic and acidic residues" evidence="1">
    <location>
        <begin position="1449"/>
        <end position="1463"/>
    </location>
</feature>
<feature type="compositionally biased region" description="Basic and acidic residues" evidence="1">
    <location>
        <begin position="1470"/>
        <end position="1484"/>
    </location>
</feature>
<dbReference type="GO" id="GO:0071209">
    <property type="term" value="F:U7 snRNA binding"/>
    <property type="evidence" value="ECO:0007669"/>
    <property type="project" value="InterPro"/>
</dbReference>
<comment type="caution">
    <text evidence="2">The sequence shown here is derived from an EMBL/GenBank/DDBJ whole genome shotgun (WGS) entry which is preliminary data.</text>
</comment>
<feature type="compositionally biased region" description="Basic and acidic residues" evidence="1">
    <location>
        <begin position="1251"/>
        <end position="1279"/>
    </location>
</feature>
<feature type="region of interest" description="Disordered" evidence="1">
    <location>
        <begin position="963"/>
        <end position="982"/>
    </location>
</feature>
<feature type="region of interest" description="Disordered" evidence="1">
    <location>
        <begin position="1100"/>
        <end position="1752"/>
    </location>
</feature>
<feature type="compositionally biased region" description="Basic and acidic residues" evidence="1">
    <location>
        <begin position="1400"/>
        <end position="1427"/>
    </location>
</feature>
<dbReference type="GO" id="GO:0005683">
    <property type="term" value="C:U7 snRNP"/>
    <property type="evidence" value="ECO:0007669"/>
    <property type="project" value="TreeGrafter"/>
</dbReference>
<organism evidence="2 3">
    <name type="scientific">Desmophyllum pertusum</name>
    <dbReference type="NCBI Taxonomy" id="174260"/>
    <lineage>
        <taxon>Eukaryota</taxon>
        <taxon>Metazoa</taxon>
        <taxon>Cnidaria</taxon>
        <taxon>Anthozoa</taxon>
        <taxon>Hexacorallia</taxon>
        <taxon>Scleractinia</taxon>
        <taxon>Caryophylliina</taxon>
        <taxon>Caryophylliidae</taxon>
        <taxon>Desmophyllum</taxon>
    </lineage>
</organism>
<feature type="compositionally biased region" description="Basic and acidic residues" evidence="1">
    <location>
        <begin position="209"/>
        <end position="219"/>
    </location>
</feature>
<feature type="compositionally biased region" description="Basic and acidic residues" evidence="1">
    <location>
        <begin position="1700"/>
        <end position="1717"/>
    </location>
</feature>
<feature type="compositionally biased region" description="Polar residues" evidence="1">
    <location>
        <begin position="1529"/>
        <end position="1546"/>
    </location>
</feature>
<feature type="region of interest" description="Disordered" evidence="1">
    <location>
        <begin position="209"/>
        <end position="257"/>
    </location>
</feature>
<feature type="region of interest" description="Disordered" evidence="1">
    <location>
        <begin position="49"/>
        <end position="85"/>
    </location>
</feature>
<feature type="compositionally biased region" description="Basic and acidic residues" evidence="1">
    <location>
        <begin position="1619"/>
        <end position="1632"/>
    </location>
</feature>
<dbReference type="PANTHER" id="PTHR21415:SF1">
    <property type="entry name" value="U7 SNRNA-ASSOCIATED SM-LIKE PROTEIN LSM11"/>
    <property type="match status" value="1"/>
</dbReference>
<feature type="compositionally biased region" description="Basic and acidic residues" evidence="1">
    <location>
        <begin position="1641"/>
        <end position="1654"/>
    </location>
</feature>
<evidence type="ECO:0000313" key="2">
    <source>
        <dbReference type="EMBL" id="KAJ7378318.1"/>
    </source>
</evidence>
<feature type="compositionally biased region" description="Polar residues" evidence="1">
    <location>
        <begin position="1052"/>
        <end position="1064"/>
    </location>
</feature>
<feature type="compositionally biased region" description="Basic and acidic residues" evidence="1">
    <location>
        <begin position="1293"/>
        <end position="1310"/>
    </location>
</feature>
<evidence type="ECO:0000256" key="1">
    <source>
        <dbReference type="SAM" id="MobiDB-lite"/>
    </source>
</evidence>
<feature type="compositionally biased region" description="Basic and acidic residues" evidence="1">
    <location>
        <begin position="73"/>
        <end position="85"/>
    </location>
</feature>
<feature type="compositionally biased region" description="Basic and acidic residues" evidence="1">
    <location>
        <begin position="1362"/>
        <end position="1379"/>
    </location>
</feature>
<sequence>MMDEKLDFLSRTFDPLKALYARDLHPPVPNIQIFNNLAEYALAIKEGKTKSTEAVKPSGKASLRQAASRTRNLKPEFKPAEKEDLKERLKAIAESKASNTGDRKLEKKSDARMDDSKLQEFILAEEAFKAEQIKKKRMDVIQRMEDLAEGPFSILHTCLTERRRVKVWTRRHKGLRSVLAGYLVAFDKHMNMALFDVDEVYTLEERIEQPEVKDESLETRKKKKKKKKKVKSPENETPDETVNNKAVDKNPSSLVSSGEVLNSLTNESCGEEGIVTMDIDSSCIHEAPAAQSITGLQTNTEPLVLLATKCEDSTFADCNNKEGNSVCDLSMASSDEESLVPSAKALSVALQTTIIPFGHAEGSLLATDEDETVAAGKCSLEQHRDILDLKASIDAVLEDSDFDSDSIKPESPHLSCASDSNNEKGISEFNILIVNAEEFDEEEVTQTLQCDFVELNTQETVNENILSRHADVENVDKGVGNNNDFNLPPSKTEDPDFVVSADAHERDFSVSEDSDVSVTTNNAVRIFPEASNIEHYGNLAATHCSKSTGLPMDVKDNSDVTVDGSLLENNDISLKEEESHFQNDREWSVSSVSSSNSPLIEFESLEFRESENYVEEQSQNNNECAPRSEEVEESPDSSLSGKAAVHDVSSLFEGQPGLSKFNKSFGINCTVEEEEKKVVARHFQVKSECTEENLESGNLAQNVGGVTQLRSKSNLGKGIADVCLDHNSVANNRTVMDQVSTQSVTVIVSQLELDAVDPVKLPNETINHPAGNCETTQAAEICEGIERKATEITESELSNSSKSIYGLTDQEETSLFNFQETTPEFLLGEGDQVGESRSKEEYPAICATTEARRTTEMHLRSFSSSSTDLQIDSSSYSLTIPPHEETNDTSMALDFASKPCVKGHTSESTLNGVVEGVDIIQDKIEHAVGTQQVTTIGAASNYGILTKVGKRSDLISLEPTLDVPGERLKGSEGPSEENETVSSVTPCFVLELNSERGLSKHEEISLNIHASVNNRGDECQHIGSDESGQYSVEQSVHEQSTISEEVSEKQQIKTSQTGQTETQFSEAEVSHAFSDRNEDNVSGKPDNLLTSLDNLCSTSLPHEDNTKTLILPEKGNDVKNESQTSTSEDLTMVSTTMNSKDKDMPPNKGAGLNTEKQTKEETDVPLPSRIDESKPRVDKDDKEEGEITSDEDDDDTSQTQKPTDKEREEGELSTSDSDVEAHIEASSHEKQGGAAVPGNKVPLDKNVFNRKGKELYPTRRHSSSDVHQKLSNEKSRVPEKSSSNRRASSSSFKNKDLRTKLSEARKERTSIKGTSSGIRETREDRLRRESRPVEKGVKKIVTEGKCCAKSGNRKGSSQGKKVVRDGTKAGREAKVRSLKPEGASQVKRRETRQRVTGTSDEGKPNSNQRRDGTSEKSLKSANKEKAKPNSSLQGNVKVKKMSPTSSRHKILDRNDKSLLEPKKITKVSTARREVKGKKNTEKSHSLQSCEAKVKDKESTINLDTSATKKTSGCKSEGKNTVKHAHAVSKSKSNTCFQVSDSGNTPSRVKKEKIKSNTTVKLSRRGKEADKHPSKSSIGSSLEPHSENETTAKKAKVLTNPKESKKASSVALSSQGKVQNKPEKRGKVKDEAKAVGANVVGKGDHIDQGKSERAKTMVRKSPRIAPRKVLKKLPSNATSKVKIQPRHGNVDRTGNPRKRPRAVDNTEVRQAKKLRLEEGNNPSSNDASTTEIPKPSTKHGEYNSNRENQPPSCNLEIFENKMSLASGTKLKNADEYTCMDESKKTSNEIDSSRSKTILIGRDKCLVFKRRHVNQLFIRGDNVVMVAYSK</sequence>
<dbReference type="InterPro" id="IPR039267">
    <property type="entry name" value="Lsm11"/>
</dbReference>
<feature type="compositionally biased region" description="Basic residues" evidence="1">
    <location>
        <begin position="1655"/>
        <end position="1670"/>
    </location>
</feature>
<dbReference type="PANTHER" id="PTHR21415">
    <property type="entry name" value="U7 SNRNA-ASSOCIATED SM-LIKE PROTEIN LSM11"/>
    <property type="match status" value="1"/>
</dbReference>
<name>A0A9W9ZAU0_9CNID</name>
<feature type="compositionally biased region" description="Polar residues" evidence="1">
    <location>
        <begin position="1499"/>
        <end position="1513"/>
    </location>
</feature>
<feature type="compositionally biased region" description="Basic and acidic residues" evidence="1">
    <location>
        <begin position="1169"/>
        <end position="1182"/>
    </location>
</feature>